<keyword evidence="1" id="KW-1133">Transmembrane helix</keyword>
<organism evidence="2 3">
    <name type="scientific">Handroanthus impetiginosus</name>
    <dbReference type="NCBI Taxonomy" id="429701"/>
    <lineage>
        <taxon>Eukaryota</taxon>
        <taxon>Viridiplantae</taxon>
        <taxon>Streptophyta</taxon>
        <taxon>Embryophyta</taxon>
        <taxon>Tracheophyta</taxon>
        <taxon>Spermatophyta</taxon>
        <taxon>Magnoliopsida</taxon>
        <taxon>eudicotyledons</taxon>
        <taxon>Gunneridae</taxon>
        <taxon>Pentapetalae</taxon>
        <taxon>asterids</taxon>
        <taxon>lamiids</taxon>
        <taxon>Lamiales</taxon>
        <taxon>Bignoniaceae</taxon>
        <taxon>Crescentiina</taxon>
        <taxon>Tabebuia alliance</taxon>
        <taxon>Handroanthus</taxon>
    </lineage>
</organism>
<evidence type="ECO:0000313" key="2">
    <source>
        <dbReference type="EMBL" id="PIN22453.1"/>
    </source>
</evidence>
<gene>
    <name evidence="2" type="ORF">CDL12_04833</name>
</gene>
<name>A0A2G9HYA4_9LAMI</name>
<accession>A0A2G9HYA4</accession>
<sequence>MPFSLSIFVPIFTISTTCSLVFSLFFISDFLCPSVYSYSKSGEDKGKSN</sequence>
<evidence type="ECO:0000313" key="3">
    <source>
        <dbReference type="Proteomes" id="UP000231279"/>
    </source>
</evidence>
<reference evidence="3" key="1">
    <citation type="journal article" date="2018" name="Gigascience">
        <title>Genome assembly of the Pink Ipe (Handroanthus impetiginosus, Bignoniaceae), a highly valued, ecologically keystone Neotropical timber forest tree.</title>
        <authorList>
            <person name="Silva-Junior O.B."/>
            <person name="Grattapaglia D."/>
            <person name="Novaes E."/>
            <person name="Collevatti R.G."/>
        </authorList>
    </citation>
    <scope>NUCLEOTIDE SEQUENCE [LARGE SCALE GENOMIC DNA]</scope>
    <source>
        <strain evidence="3">cv. UFG-1</strain>
    </source>
</reference>
<comment type="caution">
    <text evidence="2">The sequence shown here is derived from an EMBL/GenBank/DDBJ whole genome shotgun (WGS) entry which is preliminary data.</text>
</comment>
<keyword evidence="1" id="KW-0472">Membrane</keyword>
<keyword evidence="1" id="KW-0812">Transmembrane</keyword>
<dbReference type="AlphaFoldDB" id="A0A2G9HYA4"/>
<evidence type="ECO:0000256" key="1">
    <source>
        <dbReference type="SAM" id="Phobius"/>
    </source>
</evidence>
<dbReference type="Proteomes" id="UP000231279">
    <property type="component" value="Unassembled WGS sequence"/>
</dbReference>
<proteinExistence type="predicted"/>
<feature type="transmembrane region" description="Helical" evidence="1">
    <location>
        <begin position="7"/>
        <end position="27"/>
    </location>
</feature>
<keyword evidence="3" id="KW-1185">Reference proteome</keyword>
<dbReference type="EMBL" id="NKXS01000757">
    <property type="protein sequence ID" value="PIN22453.1"/>
    <property type="molecule type" value="Genomic_DNA"/>
</dbReference>
<protein>
    <submittedName>
        <fullName evidence="2">Uncharacterized protein</fullName>
    </submittedName>
</protein>